<name>A0A238L9J3_9RHOB</name>
<proteinExistence type="predicted"/>
<dbReference type="AlphaFoldDB" id="A0A238L9J3"/>
<dbReference type="Proteomes" id="UP000201613">
    <property type="component" value="Unassembled WGS sequence"/>
</dbReference>
<protein>
    <recommendedName>
        <fullName evidence="3">Phage baseplate protein</fullName>
    </recommendedName>
</protein>
<sequence length="227" mass="23523">MGAAQSHGLTPQKLPDPALMALFDRAEGAPLAERRLALAAAFLPGDADVPSLGVGDAERLFWHAKCALFGPRAPAQFACDGCGEMIGFAVPEGFDLPARVAPVARVAYNGVTYEIACPTLEGLGQGGVAALCPDAPWSDPAFRAKAAEALDAADPAIDVVFDVTCADCGAENPRAFDAAAFLWADLEAFAAGVFAQVAILARAFGWSEAETLALSPARRARYVGMVT</sequence>
<accession>A0A238L9J3</accession>
<evidence type="ECO:0000313" key="1">
    <source>
        <dbReference type="EMBL" id="SMY06271.1"/>
    </source>
</evidence>
<dbReference type="RefSeq" id="WP_093990469.1">
    <property type="nucleotide sequence ID" value="NZ_FXZK01000001.1"/>
</dbReference>
<keyword evidence="2" id="KW-1185">Reference proteome</keyword>
<dbReference type="EMBL" id="FXZK01000001">
    <property type="protein sequence ID" value="SMY06271.1"/>
    <property type="molecule type" value="Genomic_DNA"/>
</dbReference>
<evidence type="ECO:0000313" key="2">
    <source>
        <dbReference type="Proteomes" id="UP000201613"/>
    </source>
</evidence>
<reference evidence="1 2" key="1">
    <citation type="submission" date="2017-05" db="EMBL/GenBank/DDBJ databases">
        <authorList>
            <person name="Song R."/>
            <person name="Chenine A.L."/>
            <person name="Ruprecht R.M."/>
        </authorList>
    </citation>
    <scope>NUCLEOTIDE SEQUENCE [LARGE SCALE GENOMIC DNA]</scope>
    <source>
        <strain evidence="1 2">CECT 8899</strain>
    </source>
</reference>
<gene>
    <name evidence="1" type="ORF">LOM8899_00394</name>
</gene>
<dbReference type="OrthoDB" id="283948at2"/>
<organism evidence="1 2">
    <name type="scientific">Flavimaricola marinus</name>
    <dbReference type="NCBI Taxonomy" id="1819565"/>
    <lineage>
        <taxon>Bacteria</taxon>
        <taxon>Pseudomonadati</taxon>
        <taxon>Pseudomonadota</taxon>
        <taxon>Alphaproteobacteria</taxon>
        <taxon>Rhodobacterales</taxon>
        <taxon>Paracoccaceae</taxon>
        <taxon>Flavimaricola</taxon>
    </lineage>
</organism>
<evidence type="ECO:0008006" key="3">
    <source>
        <dbReference type="Google" id="ProtNLM"/>
    </source>
</evidence>